<accession>H3BD75</accession>
<dbReference type="EMBL" id="AFYH01032714">
    <property type="status" value="NOT_ANNOTATED_CDS"/>
    <property type="molecule type" value="Genomic_DNA"/>
</dbReference>
<dbReference type="HOGENOM" id="CLU_031853_0_0_1"/>
<dbReference type="EMBL" id="AFYH01032711">
    <property type="status" value="NOT_ANNOTATED_CDS"/>
    <property type="molecule type" value="Genomic_DNA"/>
</dbReference>
<evidence type="ECO:0000313" key="6">
    <source>
        <dbReference type="Proteomes" id="UP000008672"/>
    </source>
</evidence>
<dbReference type="EMBL" id="AFYH01032708">
    <property type="status" value="NOT_ANNOTATED_CDS"/>
    <property type="molecule type" value="Genomic_DNA"/>
</dbReference>
<dbReference type="PANTHER" id="PTHR14398:SF2">
    <property type="entry name" value="RNA-BINDING PROTEIN 26"/>
    <property type="match status" value="1"/>
</dbReference>
<dbReference type="GeneTree" id="ENSGT00510000046929"/>
<dbReference type="InterPro" id="IPR000504">
    <property type="entry name" value="RRM_dom"/>
</dbReference>
<dbReference type="PROSITE" id="PS50102">
    <property type="entry name" value="RRM"/>
    <property type="match status" value="1"/>
</dbReference>
<dbReference type="InterPro" id="IPR035979">
    <property type="entry name" value="RBD_domain_sf"/>
</dbReference>
<keyword evidence="6" id="KW-1185">Reference proteome</keyword>
<reference evidence="5" key="3">
    <citation type="submission" date="2025-09" db="UniProtKB">
        <authorList>
            <consortium name="Ensembl"/>
        </authorList>
    </citation>
    <scope>IDENTIFICATION</scope>
</reference>
<evidence type="ECO:0000313" key="5">
    <source>
        <dbReference type="Ensembl" id="ENSLACP00000019846.1"/>
    </source>
</evidence>
<dbReference type="AlphaFoldDB" id="H3BD75"/>
<dbReference type="CDD" id="cd12258">
    <property type="entry name" value="RRM2_RBM26_like"/>
    <property type="match status" value="1"/>
</dbReference>
<evidence type="ECO:0000256" key="1">
    <source>
        <dbReference type="ARBA" id="ARBA00022884"/>
    </source>
</evidence>
<keyword evidence="1 2" id="KW-0694">RNA-binding</keyword>
<name>H3BD75_LATCH</name>
<dbReference type="Bgee" id="ENSLACG00000017450">
    <property type="expression patterns" value="Expressed in muscle tissue and 6 other cell types or tissues"/>
</dbReference>
<dbReference type="InterPro" id="IPR039511">
    <property type="entry name" value="RBM26-like_RRM2"/>
</dbReference>
<organism evidence="5 6">
    <name type="scientific">Latimeria chalumnae</name>
    <name type="common">Coelacanth</name>
    <dbReference type="NCBI Taxonomy" id="7897"/>
    <lineage>
        <taxon>Eukaryota</taxon>
        <taxon>Metazoa</taxon>
        <taxon>Chordata</taxon>
        <taxon>Craniata</taxon>
        <taxon>Vertebrata</taxon>
        <taxon>Euteleostomi</taxon>
        <taxon>Coelacanthiformes</taxon>
        <taxon>Coelacanthidae</taxon>
        <taxon>Latimeria</taxon>
    </lineage>
</organism>
<dbReference type="InterPro" id="IPR045137">
    <property type="entry name" value="RBM26/27"/>
</dbReference>
<dbReference type="EMBL" id="AFYH01032713">
    <property type="status" value="NOT_ANNOTATED_CDS"/>
    <property type="molecule type" value="Genomic_DNA"/>
</dbReference>
<evidence type="ECO:0000259" key="4">
    <source>
        <dbReference type="PROSITE" id="PS50102"/>
    </source>
</evidence>
<dbReference type="EMBL" id="AFYH01032712">
    <property type="status" value="NOT_ANNOTATED_CDS"/>
    <property type="molecule type" value="Genomic_DNA"/>
</dbReference>
<proteinExistence type="predicted"/>
<dbReference type="GO" id="GO:0003723">
    <property type="term" value="F:RNA binding"/>
    <property type="evidence" value="ECO:0007669"/>
    <property type="project" value="UniProtKB-UniRule"/>
</dbReference>
<dbReference type="Proteomes" id="UP000008672">
    <property type="component" value="Unassembled WGS sequence"/>
</dbReference>
<feature type="domain" description="RRM" evidence="4">
    <location>
        <begin position="306"/>
        <end position="375"/>
    </location>
</feature>
<gene>
    <name evidence="5" type="primary">RBM26</name>
</gene>
<evidence type="ECO:0000256" key="3">
    <source>
        <dbReference type="SAM" id="MobiDB-lite"/>
    </source>
</evidence>
<dbReference type="EMBL" id="AFYH01032710">
    <property type="status" value="NOT_ANNOTATED_CDS"/>
    <property type="molecule type" value="Genomic_DNA"/>
</dbReference>
<feature type="region of interest" description="Disordered" evidence="3">
    <location>
        <begin position="265"/>
        <end position="294"/>
    </location>
</feature>
<sequence>QVAYQGNPEGALIQFSTHEEAKRAISSAEAVLNNRFIKVYWHREGNPQQVQTTNQKPSTQQTSLTLVKQSIKERLGPVPTNTVEPAEAQGTSTDLAQVLSTSTGLTKTVYNPAALKAAQKSLTPVSSTVLDSNEAQKKKQEALRLQQDVRKKKQEILEKHIETQKILISKLEKNKNMKPEDKAEIMKTLETLTNSITKLKDELKAISSGGIPPKATKTKAQMQKELLDTELDLYKKMQAGEDVTELRKKYTELQLEAAKRGILSSGRGRGAHARGRGISRGRGRGRGIRGRGRGVPAHAVVDHRPRALEVAGFLESDREDLLPHFAHFGEIEDYQIDDTSLLATITYKTRAEAENAAIHGARFKGQDLKLAWHKPLTTTAATEPEEAEPEEEEFQEEPLVDDSLLQDDDEEEEDNESRSWRR</sequence>
<evidence type="ECO:0000256" key="2">
    <source>
        <dbReference type="PROSITE-ProRule" id="PRU00176"/>
    </source>
</evidence>
<feature type="region of interest" description="Disordered" evidence="3">
    <location>
        <begin position="375"/>
        <end position="422"/>
    </location>
</feature>
<reference evidence="6" key="1">
    <citation type="submission" date="2011-08" db="EMBL/GenBank/DDBJ databases">
        <title>The draft genome of Latimeria chalumnae.</title>
        <authorList>
            <person name="Di Palma F."/>
            <person name="Alfoldi J."/>
            <person name="Johnson J."/>
            <person name="Berlin A."/>
            <person name="Gnerre S."/>
            <person name="Jaffe D."/>
            <person name="MacCallum I."/>
            <person name="Young S."/>
            <person name="Walker B.J."/>
            <person name="Lander E."/>
            <person name="Lindblad-Toh K."/>
        </authorList>
    </citation>
    <scope>NUCLEOTIDE SEQUENCE [LARGE SCALE GENOMIC DNA]</scope>
    <source>
        <strain evidence="6">Wild caught</strain>
    </source>
</reference>
<feature type="compositionally biased region" description="Basic residues" evidence="3">
    <location>
        <begin position="269"/>
        <end position="292"/>
    </location>
</feature>
<feature type="compositionally biased region" description="Acidic residues" evidence="3">
    <location>
        <begin position="383"/>
        <end position="415"/>
    </location>
</feature>
<dbReference type="EMBL" id="AFYH01032709">
    <property type="status" value="NOT_ANNOTATED_CDS"/>
    <property type="molecule type" value="Genomic_DNA"/>
</dbReference>
<dbReference type="GO" id="GO:0005634">
    <property type="term" value="C:nucleus"/>
    <property type="evidence" value="ECO:0007669"/>
    <property type="project" value="TreeGrafter"/>
</dbReference>
<reference evidence="5" key="2">
    <citation type="submission" date="2025-08" db="UniProtKB">
        <authorList>
            <consortium name="Ensembl"/>
        </authorList>
    </citation>
    <scope>IDENTIFICATION</scope>
</reference>
<dbReference type="EMBL" id="AFYH01032706">
    <property type="status" value="NOT_ANNOTATED_CDS"/>
    <property type="molecule type" value="Genomic_DNA"/>
</dbReference>
<dbReference type="Ensembl" id="ENSLACT00000019984.1">
    <property type="protein sequence ID" value="ENSLACP00000019846.1"/>
    <property type="gene ID" value="ENSLACG00000017450.2"/>
</dbReference>
<dbReference type="SUPFAM" id="SSF54928">
    <property type="entry name" value="RNA-binding domain, RBD"/>
    <property type="match status" value="2"/>
</dbReference>
<dbReference type="EMBL" id="AFYH01032707">
    <property type="status" value="NOT_ANNOTATED_CDS"/>
    <property type="molecule type" value="Genomic_DNA"/>
</dbReference>
<dbReference type="InterPro" id="IPR012677">
    <property type="entry name" value="Nucleotide-bd_a/b_plait_sf"/>
</dbReference>
<protein>
    <submittedName>
        <fullName evidence="5">RNA binding motif protein 26</fullName>
    </submittedName>
</protein>
<dbReference type="PANTHER" id="PTHR14398">
    <property type="entry name" value="RNA RECOGNITION RRM/RNP DOMAIN"/>
    <property type="match status" value="1"/>
</dbReference>
<dbReference type="EMBL" id="AFYH01032715">
    <property type="status" value="NOT_ANNOTATED_CDS"/>
    <property type="molecule type" value="Genomic_DNA"/>
</dbReference>
<dbReference type="FunFam" id="3.30.70.330:FF:000124">
    <property type="entry name" value="RNA-binding protein 26 isoform X3"/>
    <property type="match status" value="1"/>
</dbReference>
<dbReference type="Gene3D" id="3.30.70.330">
    <property type="match status" value="1"/>
</dbReference>
<dbReference type="Pfam" id="PF14605">
    <property type="entry name" value="Nup35_RRM_2"/>
    <property type="match status" value="1"/>
</dbReference>